<dbReference type="GO" id="GO:0008045">
    <property type="term" value="P:motor neuron axon guidance"/>
    <property type="evidence" value="ECO:0007669"/>
    <property type="project" value="TreeGrafter"/>
</dbReference>
<reference evidence="6" key="1">
    <citation type="submission" date="2022-08" db="UniProtKB">
        <authorList>
            <consortium name="EnsemblMetazoa"/>
        </authorList>
    </citation>
    <scope>IDENTIFICATION</scope>
</reference>
<keyword evidence="2" id="KW-0677">Repeat</keyword>
<evidence type="ECO:0000259" key="5">
    <source>
        <dbReference type="Pfam" id="PF25020"/>
    </source>
</evidence>
<protein>
    <submittedName>
        <fullName evidence="6">Uncharacterized protein</fullName>
    </submittedName>
</protein>
<proteinExistence type="predicted"/>
<dbReference type="InterPro" id="IPR056820">
    <property type="entry name" value="TEN_TTR-like"/>
</dbReference>
<dbReference type="Pfam" id="PF24329">
    <property type="entry name" value="FN-plug_TEN1-4"/>
    <property type="match status" value="1"/>
</dbReference>
<accession>A0A8W7P6H5</accession>
<dbReference type="SUPFAM" id="SSF49464">
    <property type="entry name" value="Carboxypeptidase regulatory domain-like"/>
    <property type="match status" value="1"/>
</dbReference>
<evidence type="ECO:0000256" key="1">
    <source>
        <dbReference type="ARBA" id="ARBA00022536"/>
    </source>
</evidence>
<keyword evidence="1" id="KW-0245">EGF-like domain</keyword>
<evidence type="ECO:0000313" key="6">
    <source>
        <dbReference type="EnsemblMetazoa" id="ACOM026047-PA.1"/>
    </source>
</evidence>
<dbReference type="Proteomes" id="UP000075882">
    <property type="component" value="Unassembled WGS sequence"/>
</dbReference>
<dbReference type="AlphaFoldDB" id="A0A8W7P6H5"/>
<dbReference type="InterPro" id="IPR008969">
    <property type="entry name" value="CarboxyPept-like_regulatory"/>
</dbReference>
<feature type="domain" description="Teneurin TTR-like" evidence="5">
    <location>
        <begin position="1"/>
        <end position="78"/>
    </location>
</feature>
<dbReference type="PANTHER" id="PTHR11219:SF69">
    <property type="entry name" value="TENEURIN-A"/>
    <property type="match status" value="1"/>
</dbReference>
<feature type="domain" description="Teneurin 1-4-like FN-plug" evidence="4">
    <location>
        <begin position="184"/>
        <end position="268"/>
    </location>
</feature>
<dbReference type="EnsemblMetazoa" id="ACOM026047-RA">
    <property type="protein sequence ID" value="ACOM026047-PA.1"/>
    <property type="gene ID" value="ACOM026047"/>
</dbReference>
<dbReference type="InterPro" id="IPR057627">
    <property type="entry name" value="FN-plug_TEN1-4"/>
</dbReference>
<organism evidence="6">
    <name type="scientific">Anopheles coluzzii</name>
    <name type="common">African malaria mosquito</name>
    <dbReference type="NCBI Taxonomy" id="1518534"/>
    <lineage>
        <taxon>Eukaryota</taxon>
        <taxon>Metazoa</taxon>
        <taxon>Ecdysozoa</taxon>
        <taxon>Arthropoda</taxon>
        <taxon>Hexapoda</taxon>
        <taxon>Insecta</taxon>
        <taxon>Pterygota</taxon>
        <taxon>Neoptera</taxon>
        <taxon>Endopterygota</taxon>
        <taxon>Diptera</taxon>
        <taxon>Nematocera</taxon>
        <taxon>Culicoidea</taxon>
        <taxon>Culicidae</taxon>
        <taxon>Anophelinae</taxon>
        <taxon>Anopheles</taxon>
    </lineage>
</organism>
<dbReference type="InterPro" id="IPR051216">
    <property type="entry name" value="Teneurin"/>
</dbReference>
<name>A0A8W7P6H5_ANOCL</name>
<dbReference type="Pfam" id="PF25020">
    <property type="entry name" value="TTR_TEN1-4"/>
    <property type="match status" value="1"/>
</dbReference>
<evidence type="ECO:0000256" key="3">
    <source>
        <dbReference type="ARBA" id="ARBA00023157"/>
    </source>
</evidence>
<dbReference type="PANTHER" id="PTHR11219">
    <property type="entry name" value="TENEURIN AND N-ACETYLGLUCOSAMINE-1-PHOSPHODIESTER ALPHA-N-ACETYLGLUCOSAMINIDASE"/>
    <property type="match status" value="1"/>
</dbReference>
<sequence length="314" mass="35496">MRGQVVTPQGLGIIGIRVSVDRDSRFGFTLTRQGGWFDVLVNGGGAVTLQFQRSPFRPLTRTVFVPWNQIVVLPPVQMQINDNDEHDDISFISVPSNLAYSFLSTSHYRFLEDNPSPIAICLEHDHELLSPHLTSTWMPNGIGSVPGKNFIFAETQVVQESLKIPGSEIHLLYKSSQASGYRSIVRMQLTHDRIPDTLTHVHVGVQIEGSLHVKTYEADPNLRHIFAWNKRNVFKQKVYGIAMARISIGYEHATCRGIVWETRTVKLQGFDVDISDIGGWGLDIHHHYNFHEGILQKGDGATIHLKEFPRIGWR</sequence>
<evidence type="ECO:0000256" key="2">
    <source>
        <dbReference type="ARBA" id="ARBA00022737"/>
    </source>
</evidence>
<dbReference type="VEuPathDB" id="VectorBase:ACON2_037662"/>
<keyword evidence="3" id="KW-1015">Disulfide bond</keyword>
<evidence type="ECO:0000259" key="4">
    <source>
        <dbReference type="Pfam" id="PF24329"/>
    </source>
</evidence>